<gene>
    <name evidence="2" type="ORF">GCU85_09265</name>
</gene>
<feature type="compositionally biased region" description="Low complexity" evidence="1">
    <location>
        <begin position="1"/>
        <end position="23"/>
    </location>
</feature>
<comment type="caution">
    <text evidence="2">The sequence shown here is derived from an EMBL/GenBank/DDBJ whole genome shotgun (WGS) entry which is preliminary data.</text>
</comment>
<evidence type="ECO:0000313" key="2">
    <source>
        <dbReference type="EMBL" id="MPV86913.1"/>
    </source>
</evidence>
<evidence type="ECO:0008006" key="4">
    <source>
        <dbReference type="Google" id="ProtNLM"/>
    </source>
</evidence>
<sequence length="86" mass="8851">MTATAATATATTATTTQPTTTTLAHEDEALDSVLYRATGSTRGIEALMMTDASLATIFLPAGAVVPTSPLAAAPASINTRWVNLWQ</sequence>
<dbReference type="RefSeq" id="WP_152810902.1">
    <property type="nucleotide sequence ID" value="NZ_WHNW01000013.1"/>
</dbReference>
<dbReference type="Proteomes" id="UP000471298">
    <property type="component" value="Unassembled WGS sequence"/>
</dbReference>
<feature type="region of interest" description="Disordered" evidence="1">
    <location>
        <begin position="1"/>
        <end position="24"/>
    </location>
</feature>
<dbReference type="InParanoid" id="A0A6N7EY89"/>
<accession>A0A6N7EY89</accession>
<name>A0A6N7EY89_9GAMM</name>
<organism evidence="2 3">
    <name type="scientific">Ostreibacterium oceani</name>
    <dbReference type="NCBI Taxonomy" id="2654998"/>
    <lineage>
        <taxon>Bacteria</taxon>
        <taxon>Pseudomonadati</taxon>
        <taxon>Pseudomonadota</taxon>
        <taxon>Gammaproteobacteria</taxon>
        <taxon>Cardiobacteriales</taxon>
        <taxon>Ostreibacteriaceae</taxon>
        <taxon>Ostreibacterium</taxon>
    </lineage>
</organism>
<evidence type="ECO:0000313" key="3">
    <source>
        <dbReference type="Proteomes" id="UP000471298"/>
    </source>
</evidence>
<evidence type="ECO:0000256" key="1">
    <source>
        <dbReference type="SAM" id="MobiDB-lite"/>
    </source>
</evidence>
<dbReference type="AlphaFoldDB" id="A0A6N7EY89"/>
<proteinExistence type="predicted"/>
<keyword evidence="3" id="KW-1185">Reference proteome</keyword>
<protein>
    <recommendedName>
        <fullName evidence="4">Phage tail protein</fullName>
    </recommendedName>
</protein>
<reference evidence="2 3" key="1">
    <citation type="submission" date="2019-10" db="EMBL/GenBank/DDBJ databases">
        <title>Cardiobacteriales fam. a chemoheterotrophic member of the order Cardiobacteriales, and proposal of Cardiobacteriales fam. nov.</title>
        <authorList>
            <person name="Wang C."/>
        </authorList>
    </citation>
    <scope>NUCLEOTIDE SEQUENCE [LARGE SCALE GENOMIC DNA]</scope>
    <source>
        <strain evidence="2 3">ML27</strain>
    </source>
</reference>
<dbReference type="EMBL" id="WHNW01000013">
    <property type="protein sequence ID" value="MPV86913.1"/>
    <property type="molecule type" value="Genomic_DNA"/>
</dbReference>